<proteinExistence type="inferred from homology"/>
<accession>A0A423PI20</accession>
<dbReference type="NCBIfam" id="TIGR00638">
    <property type="entry name" value="Mop"/>
    <property type="match status" value="2"/>
</dbReference>
<keyword evidence="3 5" id="KW-0500">Molybdenum</keyword>
<keyword evidence="2 5" id="KW-0813">Transport</keyword>
<dbReference type="PROSITE" id="PS51866">
    <property type="entry name" value="MOP"/>
    <property type="match status" value="2"/>
</dbReference>
<dbReference type="PANTHER" id="PTHR30432">
    <property type="entry name" value="TRANSCRIPTIONAL REGULATOR MODE"/>
    <property type="match status" value="1"/>
</dbReference>
<dbReference type="SUPFAM" id="SSF50331">
    <property type="entry name" value="MOP-like"/>
    <property type="match status" value="2"/>
</dbReference>
<dbReference type="InterPro" id="IPR000847">
    <property type="entry name" value="LysR_HTH_N"/>
</dbReference>
<comment type="caution">
    <text evidence="8">The sequence shown here is derived from an EMBL/GenBank/DDBJ whole genome shotgun (WGS) entry which is preliminary data.</text>
</comment>
<name>A0A423PI20_9GAMM</name>
<dbReference type="EMBL" id="AYKF01000120">
    <property type="protein sequence ID" value="ROO25183.1"/>
    <property type="molecule type" value="Genomic_DNA"/>
</dbReference>
<dbReference type="InterPro" id="IPR004606">
    <property type="entry name" value="Mop_domain"/>
</dbReference>
<evidence type="ECO:0000259" key="7">
    <source>
        <dbReference type="PROSITE" id="PS51866"/>
    </source>
</evidence>
<dbReference type="PANTHER" id="PTHR30432:SF1">
    <property type="entry name" value="DNA-BINDING TRANSCRIPTIONAL DUAL REGULATOR MODE"/>
    <property type="match status" value="1"/>
</dbReference>
<dbReference type="InterPro" id="IPR036388">
    <property type="entry name" value="WH-like_DNA-bd_sf"/>
</dbReference>
<evidence type="ECO:0000313" key="8">
    <source>
        <dbReference type="EMBL" id="ROO25183.1"/>
    </source>
</evidence>
<organism evidence="8 9">
    <name type="scientific">Salinisphaera orenii YIM 95161</name>
    <dbReference type="NCBI Taxonomy" id="1051139"/>
    <lineage>
        <taxon>Bacteria</taxon>
        <taxon>Pseudomonadati</taxon>
        <taxon>Pseudomonadota</taxon>
        <taxon>Gammaproteobacteria</taxon>
        <taxon>Salinisphaerales</taxon>
        <taxon>Salinisphaeraceae</taxon>
        <taxon>Salinisphaera</taxon>
    </lineage>
</organism>
<feature type="domain" description="Mop" evidence="7">
    <location>
        <begin position="127"/>
        <end position="193"/>
    </location>
</feature>
<protein>
    <submittedName>
        <fullName evidence="8">ModE family transcriptional regulator</fullName>
    </submittedName>
</protein>
<evidence type="ECO:0000256" key="2">
    <source>
        <dbReference type="ARBA" id="ARBA00022448"/>
    </source>
</evidence>
<dbReference type="InterPro" id="IPR003725">
    <property type="entry name" value="ModE-bd_N"/>
</dbReference>
<dbReference type="Pfam" id="PF03459">
    <property type="entry name" value="TOBE"/>
    <property type="match status" value="2"/>
</dbReference>
<feature type="region of interest" description="Required for dimer formation and molybdate binding" evidence="6">
    <location>
        <begin position="128"/>
        <end position="136"/>
    </location>
</feature>
<comment type="similarity">
    <text evidence="1 5">Belongs to the ModE family.</text>
</comment>
<dbReference type="GO" id="GO:0003700">
    <property type="term" value="F:DNA-binding transcription factor activity"/>
    <property type="evidence" value="ECO:0007669"/>
    <property type="project" value="InterPro"/>
</dbReference>
<sequence length="268" mass="27826">MSDSDAHLDSHLRIGGTRTMIGGARIALLEQIAATGSISAAAKAAGLSYKAAWDAVAAMNNLADTALVERVTGGVGGGGSRLTERGARLVRTYRAAEAEQARFMARLNRRVQHLTDDMDLMGRLAMTTSARNQLFGHVEQITHGRVNTEVEIGLRGGDRLAAIVTRASADNLGLEIGVPITALVKASWVIVAAGDLSSARLSARNRLAGIVASVTTDDVSGEIVIRLPGGMTLAAIVTRDSADNLGLEAGDTATALFKASSVILAQAD</sequence>
<dbReference type="OrthoDB" id="9800709at2"/>
<dbReference type="Proteomes" id="UP000285123">
    <property type="component" value="Unassembled WGS sequence"/>
</dbReference>
<dbReference type="GO" id="GO:0030151">
    <property type="term" value="F:molybdenum ion binding"/>
    <property type="evidence" value="ECO:0007669"/>
    <property type="project" value="UniProtKB-UniRule"/>
</dbReference>
<dbReference type="NCBIfam" id="TIGR00637">
    <property type="entry name" value="ModE_repress"/>
    <property type="match status" value="1"/>
</dbReference>
<dbReference type="InterPro" id="IPR051815">
    <property type="entry name" value="Molybdate_resp_trans_reg"/>
</dbReference>
<dbReference type="SUPFAM" id="SSF46785">
    <property type="entry name" value="Winged helix' DNA-binding domain"/>
    <property type="match status" value="1"/>
</dbReference>
<dbReference type="RefSeq" id="WP_123592195.1">
    <property type="nucleotide sequence ID" value="NZ_AYKF01000120.1"/>
</dbReference>
<dbReference type="GO" id="GO:0015689">
    <property type="term" value="P:molybdate ion transport"/>
    <property type="evidence" value="ECO:0007669"/>
    <property type="project" value="UniProtKB-UniRule"/>
</dbReference>
<evidence type="ECO:0000256" key="1">
    <source>
        <dbReference type="ARBA" id="ARBA00008110"/>
    </source>
</evidence>
<evidence type="ECO:0000256" key="6">
    <source>
        <dbReference type="PIRSR" id="PIRSR005763-1"/>
    </source>
</evidence>
<dbReference type="Pfam" id="PF00126">
    <property type="entry name" value="HTH_1"/>
    <property type="match status" value="1"/>
</dbReference>
<dbReference type="Gene3D" id="1.10.10.10">
    <property type="entry name" value="Winged helix-like DNA-binding domain superfamily/Winged helix DNA-binding domain"/>
    <property type="match status" value="1"/>
</dbReference>
<dbReference type="AlphaFoldDB" id="A0A423PI20"/>
<evidence type="ECO:0000256" key="4">
    <source>
        <dbReference type="ARBA" id="ARBA00022737"/>
    </source>
</evidence>
<keyword evidence="4" id="KW-0677">Repeat</keyword>
<evidence type="ECO:0000313" key="9">
    <source>
        <dbReference type="Proteomes" id="UP000285123"/>
    </source>
</evidence>
<feature type="domain" description="Mop" evidence="7">
    <location>
        <begin position="200"/>
        <end position="266"/>
    </location>
</feature>
<reference evidence="8 9" key="1">
    <citation type="submission" date="2013-10" db="EMBL/GenBank/DDBJ databases">
        <title>Salinisphaera halophila YIM 95161 Genome Sequencing.</title>
        <authorList>
            <person name="Lai Q."/>
            <person name="Li C."/>
            <person name="Shao Z."/>
        </authorList>
    </citation>
    <scope>NUCLEOTIDE SEQUENCE [LARGE SCALE GENOMIC DNA]</scope>
    <source>
        <strain evidence="8 9">YIM 95161</strain>
    </source>
</reference>
<dbReference type="Gene3D" id="2.40.50.100">
    <property type="match status" value="2"/>
</dbReference>
<dbReference type="InterPro" id="IPR016462">
    <property type="entry name" value="ModE"/>
</dbReference>
<gene>
    <name evidence="8" type="ORF">SAHL_14885</name>
</gene>
<dbReference type="InterPro" id="IPR005116">
    <property type="entry name" value="Transp-assoc_OB_typ1"/>
</dbReference>
<dbReference type="InterPro" id="IPR036390">
    <property type="entry name" value="WH_DNA-bd_sf"/>
</dbReference>
<dbReference type="PIRSF" id="PIRSF005763">
    <property type="entry name" value="Txn_reg_ModE"/>
    <property type="match status" value="1"/>
</dbReference>
<dbReference type="InterPro" id="IPR008995">
    <property type="entry name" value="Mo/tungstate-bd_C_term_dom"/>
</dbReference>
<evidence type="ECO:0000256" key="3">
    <source>
        <dbReference type="ARBA" id="ARBA00022505"/>
    </source>
</evidence>
<evidence type="ECO:0000256" key="5">
    <source>
        <dbReference type="PIRNR" id="PIRNR005763"/>
    </source>
</evidence>